<accession>A0AB38ZPD2</accession>
<dbReference type="InterPro" id="IPR038486">
    <property type="entry name" value="Fiber_prot_C_sf"/>
</dbReference>
<reference evidence="2" key="1">
    <citation type="submission" date="2023-06" db="EMBL/GenBank/DDBJ databases">
        <title>Identification of a novel pathogenic adenovirus species in African Grey Parrot unveils distinct lineage within aviadenoviruses.</title>
        <authorList>
            <person name="Das T."/>
            <person name="Raidal S."/>
            <person name="Das S."/>
        </authorList>
    </citation>
    <scope>NUCLEOTIDE SEQUENCE</scope>
    <source>
        <strain evidence="2">CS23-0540</strain>
    </source>
</reference>
<dbReference type="GO" id="GO:0019062">
    <property type="term" value="P:virion attachment to host cell"/>
    <property type="evidence" value="ECO:0007669"/>
    <property type="project" value="InterPro"/>
</dbReference>
<organism evidence="2">
    <name type="scientific">Psittacine aviadenovirus B</name>
    <dbReference type="NCBI Taxonomy" id="2169709"/>
    <lineage>
        <taxon>Viruses</taxon>
        <taxon>Varidnaviria</taxon>
        <taxon>Bamfordvirae</taxon>
        <taxon>Preplasmiviricota</taxon>
        <taxon>Polisuviricotina</taxon>
        <taxon>Pharingeaviricetes</taxon>
        <taxon>Rowavirales</taxon>
        <taxon>Adenoviridae</taxon>
        <taxon>Aviadenovirus</taxon>
        <taxon>Aviadenovirus rubri</taxon>
    </lineage>
</organism>
<dbReference type="Pfam" id="PF06536">
    <property type="entry name" value="Av_adeno_fibre"/>
    <property type="match status" value="1"/>
</dbReference>
<dbReference type="InterPro" id="IPR010537">
    <property type="entry name" value="Avian_adenovirus_fibre_N"/>
</dbReference>
<dbReference type="EMBL" id="OR096706">
    <property type="protein sequence ID" value="XBY87774.1"/>
    <property type="molecule type" value="Genomic_DNA"/>
</dbReference>
<name>A0AB38ZPD2_9ADEN</name>
<evidence type="ECO:0000313" key="2">
    <source>
        <dbReference type="EMBL" id="XBY87774.1"/>
    </source>
</evidence>
<dbReference type="Gene3D" id="2.60.90.30">
    <property type="entry name" value="Fiber protein 1, C-terminal domain"/>
    <property type="match status" value="1"/>
</dbReference>
<evidence type="ECO:0000259" key="1">
    <source>
        <dbReference type="Pfam" id="PF06536"/>
    </source>
</evidence>
<feature type="domain" description="Avian adenovirus fibre N-terminal" evidence="1">
    <location>
        <begin position="140"/>
        <end position="196"/>
    </location>
</feature>
<protein>
    <submittedName>
        <fullName evidence="2">Fiber 1 protein</fullName>
    </submittedName>
</protein>
<sequence length="420" mass="43945">MSGRSKRSNAWSLIFNQYFLGADMPVVKYAAPGVGSWVTDTPKPKRRRLAVLLDAAADNDADTTLNLVYPFWWTTGLAGGGSTGGAGQTITVSPEGPLVLENGVLSVQLYNPIVLSEGAIRLAFDGYTLALSNQDQKLLVKTAAPLVKGNGGGITLNYDSSAFGLDPVTGALQLLVDTEGPITESASGLTLAYDPSYFSVSGGQLTFNMPAYVSPYAVFEVATPNWQSYTGKVRSSTSATWNVSYRVLVVNSGGLCNGIVNILLPISSVNSTSSPVSFTFVVTFAVGQSSVGDSNLSSLNTPTVTPTGGNKYFYPSSKQEGGGYLGIDSANWYTPISSKGMTLITFNPVGGGTTFGTATCGYSQALLSVLEGELPPEMMVFSYSVPVPSGNWSSSSGSNTEFLVTGPLSFSYQGAPYTAT</sequence>
<proteinExistence type="predicted"/>